<dbReference type="AlphaFoldDB" id="A0A8C5CE25"/>
<reference evidence="9" key="2">
    <citation type="submission" date="2025-09" db="UniProtKB">
        <authorList>
            <consortium name="Ensembl"/>
        </authorList>
    </citation>
    <scope>IDENTIFICATION</scope>
</reference>
<evidence type="ECO:0000256" key="1">
    <source>
        <dbReference type="ARBA" id="ARBA00004469"/>
    </source>
</evidence>
<evidence type="ECO:0000256" key="6">
    <source>
        <dbReference type="ARBA" id="ARBA00023136"/>
    </source>
</evidence>
<feature type="compositionally biased region" description="Polar residues" evidence="7">
    <location>
        <begin position="19"/>
        <end position="36"/>
    </location>
</feature>
<keyword evidence="4" id="KW-0653">Protein transport</keyword>
<feature type="region of interest" description="Disordered" evidence="7">
    <location>
        <begin position="1"/>
        <end position="36"/>
    </location>
</feature>
<feature type="domain" description="PX" evidence="8">
    <location>
        <begin position="64"/>
        <end position="181"/>
    </location>
</feature>
<protein>
    <submittedName>
        <fullName evidence="9">Sorting nexin 20</fullName>
    </submittedName>
</protein>
<proteinExistence type="predicted"/>
<dbReference type="Ensembl" id="ENSGMOT00000060486.1">
    <property type="protein sequence ID" value="ENSGMOP00000058914.1"/>
    <property type="gene ID" value="ENSGMOG00000036034.1"/>
</dbReference>
<dbReference type="GeneTree" id="ENSGT00530000063759"/>
<dbReference type="SUPFAM" id="SSF64268">
    <property type="entry name" value="PX domain"/>
    <property type="match status" value="1"/>
</dbReference>
<evidence type="ECO:0000256" key="3">
    <source>
        <dbReference type="ARBA" id="ARBA00022753"/>
    </source>
</evidence>
<dbReference type="InterPro" id="IPR039937">
    <property type="entry name" value="SNX20/SNX21"/>
</dbReference>
<dbReference type="InterPro" id="IPR001683">
    <property type="entry name" value="PX_dom"/>
</dbReference>
<evidence type="ECO:0000313" key="10">
    <source>
        <dbReference type="Proteomes" id="UP000694546"/>
    </source>
</evidence>
<dbReference type="RefSeq" id="XP_030222428.1">
    <property type="nucleotide sequence ID" value="XM_030366568.1"/>
</dbReference>
<gene>
    <name evidence="9" type="primary">snx20</name>
</gene>
<dbReference type="Proteomes" id="UP000694546">
    <property type="component" value="Chromosome 9"/>
</dbReference>
<evidence type="ECO:0000256" key="2">
    <source>
        <dbReference type="ARBA" id="ARBA00022448"/>
    </source>
</evidence>
<evidence type="ECO:0000256" key="5">
    <source>
        <dbReference type="ARBA" id="ARBA00023121"/>
    </source>
</evidence>
<sequence>MAEGQPIEAQHQRSHGHQQENNPTCPEPTETQGTSTLEDPVFSCLTTKELQQNLKEMKQRNRGIKLLFEINSTRIIEDSLTKYVLYQIVIMRSGSYDSQRVAIERRYSDFFRFHQQLLEKFSEELEEVHFPRKLLSGNFNPEVIAERRLGLQDYLGKIYAVRCVRYSSHFPEFFTGQEQRRAHDLLRAGQFKPATEQLQATLTLLEKVAPWQSATLLVPTLCALAVGHRDLEELGEAFSAAHRALPAVRRYGLRRYRAALLELLVDVGYQLQRPVAQLQEELSLFRDSERGRVSSASLKEVVVQEFT</sequence>
<evidence type="ECO:0000313" key="9">
    <source>
        <dbReference type="Ensembl" id="ENSGMOP00000058914.1"/>
    </source>
</evidence>
<keyword evidence="5" id="KW-0446">Lipid-binding</keyword>
<dbReference type="GeneID" id="115551057"/>
<comment type="subcellular location">
    <subcellularLocation>
        <location evidence="1">Early endosome membrane</location>
        <topology evidence="1">Peripheral membrane protein</topology>
        <orientation evidence="1">Cytoplasmic side</orientation>
    </subcellularLocation>
</comment>
<dbReference type="PROSITE" id="PS50195">
    <property type="entry name" value="PX"/>
    <property type="match status" value="1"/>
</dbReference>
<accession>A0A8C5CE25</accession>
<dbReference type="GO" id="GO:1901981">
    <property type="term" value="F:phosphatidylinositol phosphate binding"/>
    <property type="evidence" value="ECO:0007669"/>
    <property type="project" value="TreeGrafter"/>
</dbReference>
<evidence type="ECO:0000259" key="8">
    <source>
        <dbReference type="PROSITE" id="PS50195"/>
    </source>
</evidence>
<reference evidence="9" key="1">
    <citation type="submission" date="2025-08" db="UniProtKB">
        <authorList>
            <consortium name="Ensembl"/>
        </authorList>
    </citation>
    <scope>IDENTIFICATION</scope>
</reference>
<keyword evidence="10" id="KW-1185">Reference proteome</keyword>
<keyword evidence="6" id="KW-0472">Membrane</keyword>
<dbReference type="PANTHER" id="PTHR20939">
    <property type="entry name" value="SORTING NEXIN 20, 21"/>
    <property type="match status" value="1"/>
</dbReference>
<dbReference type="PANTHER" id="PTHR20939:SF1">
    <property type="entry name" value="SORTING NEXIN-20"/>
    <property type="match status" value="1"/>
</dbReference>
<keyword evidence="2" id="KW-0813">Transport</keyword>
<dbReference type="OMA" id="ISCQVRK"/>
<organism evidence="9 10">
    <name type="scientific">Gadus morhua</name>
    <name type="common">Atlantic cod</name>
    <dbReference type="NCBI Taxonomy" id="8049"/>
    <lineage>
        <taxon>Eukaryota</taxon>
        <taxon>Metazoa</taxon>
        <taxon>Chordata</taxon>
        <taxon>Craniata</taxon>
        <taxon>Vertebrata</taxon>
        <taxon>Euteleostomi</taxon>
        <taxon>Actinopterygii</taxon>
        <taxon>Neopterygii</taxon>
        <taxon>Teleostei</taxon>
        <taxon>Neoteleostei</taxon>
        <taxon>Acanthomorphata</taxon>
        <taxon>Zeiogadaria</taxon>
        <taxon>Gadariae</taxon>
        <taxon>Gadiformes</taxon>
        <taxon>Gadoidei</taxon>
        <taxon>Gadidae</taxon>
        <taxon>Gadus</taxon>
    </lineage>
</organism>
<dbReference type="Pfam" id="PF00787">
    <property type="entry name" value="PX"/>
    <property type="match status" value="1"/>
</dbReference>
<dbReference type="GO" id="GO:0031901">
    <property type="term" value="C:early endosome membrane"/>
    <property type="evidence" value="ECO:0007669"/>
    <property type="project" value="UniProtKB-SubCell"/>
</dbReference>
<evidence type="ECO:0000256" key="4">
    <source>
        <dbReference type="ARBA" id="ARBA00022927"/>
    </source>
</evidence>
<dbReference type="Gene3D" id="3.30.1520.10">
    <property type="entry name" value="Phox-like domain"/>
    <property type="match status" value="1"/>
</dbReference>
<dbReference type="OrthoDB" id="10254720at2759"/>
<dbReference type="GO" id="GO:0015031">
    <property type="term" value="P:protein transport"/>
    <property type="evidence" value="ECO:0007669"/>
    <property type="project" value="UniProtKB-KW"/>
</dbReference>
<keyword evidence="3" id="KW-0967">Endosome</keyword>
<name>A0A8C5CE25_GADMO</name>
<dbReference type="SMART" id="SM00312">
    <property type="entry name" value="PX"/>
    <property type="match status" value="1"/>
</dbReference>
<dbReference type="InterPro" id="IPR036871">
    <property type="entry name" value="PX_dom_sf"/>
</dbReference>
<evidence type="ECO:0000256" key="7">
    <source>
        <dbReference type="SAM" id="MobiDB-lite"/>
    </source>
</evidence>